<proteinExistence type="predicted"/>
<keyword evidence="2" id="KW-1133">Transmembrane helix</keyword>
<feature type="compositionally biased region" description="Basic and acidic residues" evidence="1">
    <location>
        <begin position="297"/>
        <end position="356"/>
    </location>
</feature>
<feature type="transmembrane region" description="Helical" evidence="2">
    <location>
        <begin position="88"/>
        <end position="110"/>
    </location>
</feature>
<evidence type="ECO:0000313" key="4">
    <source>
        <dbReference type="Proteomes" id="UP000617979"/>
    </source>
</evidence>
<protein>
    <submittedName>
        <fullName evidence="3">Uncharacterized protein</fullName>
    </submittedName>
</protein>
<keyword evidence="2" id="KW-0812">Transmembrane</keyword>
<feature type="region of interest" description="Disordered" evidence="1">
    <location>
        <begin position="265"/>
        <end position="356"/>
    </location>
</feature>
<dbReference type="Proteomes" id="UP000617979">
    <property type="component" value="Unassembled WGS sequence"/>
</dbReference>
<feature type="region of interest" description="Disordered" evidence="1">
    <location>
        <begin position="1"/>
        <end position="34"/>
    </location>
</feature>
<name>A0ABQ1G252_9BACL</name>
<feature type="transmembrane region" description="Helical" evidence="2">
    <location>
        <begin position="125"/>
        <end position="145"/>
    </location>
</feature>
<keyword evidence="4" id="KW-1185">Reference proteome</keyword>
<comment type="caution">
    <text evidence="3">The sequence shown here is derived from an EMBL/GenBank/DDBJ whole genome shotgun (WGS) entry which is preliminary data.</text>
</comment>
<keyword evidence="2" id="KW-0472">Membrane</keyword>
<evidence type="ECO:0000256" key="1">
    <source>
        <dbReference type="SAM" id="MobiDB-lite"/>
    </source>
</evidence>
<dbReference type="EMBL" id="BMEX01000002">
    <property type="protein sequence ID" value="GGA35208.1"/>
    <property type="molecule type" value="Genomic_DNA"/>
</dbReference>
<evidence type="ECO:0000313" key="3">
    <source>
        <dbReference type="EMBL" id="GGA35208.1"/>
    </source>
</evidence>
<evidence type="ECO:0000256" key="2">
    <source>
        <dbReference type="SAM" id="Phobius"/>
    </source>
</evidence>
<accession>A0ABQ1G252</accession>
<dbReference type="RefSeq" id="WP_188429566.1">
    <property type="nucleotide sequence ID" value="NZ_BMEX01000002.1"/>
</dbReference>
<feature type="transmembrane region" description="Helical" evidence="2">
    <location>
        <begin position="157"/>
        <end position="176"/>
    </location>
</feature>
<feature type="transmembrane region" description="Helical" evidence="2">
    <location>
        <begin position="56"/>
        <end position="76"/>
    </location>
</feature>
<feature type="compositionally biased region" description="Basic and acidic residues" evidence="1">
    <location>
        <begin position="265"/>
        <end position="287"/>
    </location>
</feature>
<organism evidence="3 4">
    <name type="scientific">Kroppenstedtia guangzhouensis</name>
    <dbReference type="NCBI Taxonomy" id="1274356"/>
    <lineage>
        <taxon>Bacteria</taxon>
        <taxon>Bacillati</taxon>
        <taxon>Bacillota</taxon>
        <taxon>Bacilli</taxon>
        <taxon>Bacillales</taxon>
        <taxon>Thermoactinomycetaceae</taxon>
        <taxon>Kroppenstedtia</taxon>
    </lineage>
</organism>
<sequence length="421" mass="47259">METAQKPAGAMATNQRSQPIQDRHSGLYHDPMGSSQEIPSWVRKGHTRKPNRVVRAIYVIFDLIADFGPMVSWIFRLIKKTVVGTWGLLARFFLGIVNVAILAGILFVSVGHSHDMLIRAGMSGIAAWVFVGVWETVFIYCSVVIDSSYRRGKEVGWAAWTGFVMGWLFVEISNIMGMADNWLGRAIGLSTPVLLLVMKKVFQKQFGKDSKAKAKTKRSSWFSWFFSNQKDAKADTGQTDTGDTQQIDQSFVKEIPAQAPIVEKRIREEDKDSVQEHERGVQKKELEAPITSSVSSENEKMAKEAKSETKQKKEKKEPITLSDKRLEKERVREIGRSMWKEEGEPPGRKRLKDRAECGDNMAKNVAAELKKEYVKEVAHGIWSDTGSLPGVEQLKKEAKCSINVAKSVLAELEGKAKRKVG</sequence>
<reference evidence="4" key="1">
    <citation type="journal article" date="2019" name="Int. J. Syst. Evol. Microbiol.">
        <title>The Global Catalogue of Microorganisms (GCM) 10K type strain sequencing project: providing services to taxonomists for standard genome sequencing and annotation.</title>
        <authorList>
            <consortium name="The Broad Institute Genomics Platform"/>
            <consortium name="The Broad Institute Genome Sequencing Center for Infectious Disease"/>
            <person name="Wu L."/>
            <person name="Ma J."/>
        </authorList>
    </citation>
    <scope>NUCLEOTIDE SEQUENCE [LARGE SCALE GENOMIC DNA]</scope>
    <source>
        <strain evidence="4">CGMCC 1.12404</strain>
    </source>
</reference>
<gene>
    <name evidence="3" type="ORF">GCM10007416_05060</name>
</gene>